<organism evidence="13 14">
    <name type="scientific">Saccharopolyspora shandongensis</name>
    <dbReference type="NCBI Taxonomy" id="418495"/>
    <lineage>
        <taxon>Bacteria</taxon>
        <taxon>Bacillati</taxon>
        <taxon>Actinomycetota</taxon>
        <taxon>Actinomycetes</taxon>
        <taxon>Pseudonocardiales</taxon>
        <taxon>Pseudonocardiaceae</taxon>
        <taxon>Saccharopolyspora</taxon>
    </lineage>
</organism>
<dbReference type="GO" id="GO:0005524">
    <property type="term" value="F:ATP binding"/>
    <property type="evidence" value="ECO:0007669"/>
    <property type="project" value="UniProtKB-UniRule"/>
</dbReference>
<dbReference type="InterPro" id="IPR002543">
    <property type="entry name" value="FtsK_dom"/>
</dbReference>
<proteinExistence type="predicted"/>
<dbReference type="InterPro" id="IPR023836">
    <property type="entry name" value="EccCa-like_Actinobacteria"/>
</dbReference>
<dbReference type="InterPro" id="IPR027417">
    <property type="entry name" value="P-loop_NTPase"/>
</dbReference>
<keyword evidence="5 9" id="KW-0547">Nucleotide-binding</keyword>
<feature type="binding site" evidence="9">
    <location>
        <begin position="1144"/>
        <end position="1151"/>
    </location>
    <ligand>
        <name>ATP</name>
        <dbReference type="ChEBI" id="CHEBI:30616"/>
    </ligand>
</feature>
<evidence type="ECO:0000256" key="5">
    <source>
        <dbReference type="ARBA" id="ARBA00022741"/>
    </source>
</evidence>
<feature type="region of interest" description="Disordered" evidence="10">
    <location>
        <begin position="39"/>
        <end position="62"/>
    </location>
</feature>
<feature type="domain" description="FtsK" evidence="12">
    <location>
        <begin position="491"/>
        <end position="691"/>
    </location>
</feature>
<feature type="domain" description="FtsK" evidence="12">
    <location>
        <begin position="846"/>
        <end position="1037"/>
    </location>
</feature>
<dbReference type="SMART" id="SM00382">
    <property type="entry name" value="AAA"/>
    <property type="match status" value="3"/>
</dbReference>
<evidence type="ECO:0000313" key="14">
    <source>
        <dbReference type="Proteomes" id="UP000199529"/>
    </source>
</evidence>
<keyword evidence="8 11" id="KW-0472">Membrane</keyword>
<dbReference type="InterPro" id="IPR050206">
    <property type="entry name" value="FtsK/SpoIIIE/SftA"/>
</dbReference>
<dbReference type="STRING" id="418495.SAMN05216215_1007245"/>
<evidence type="ECO:0000313" key="13">
    <source>
        <dbReference type="EMBL" id="SDX11356.1"/>
    </source>
</evidence>
<evidence type="ECO:0000259" key="12">
    <source>
        <dbReference type="PROSITE" id="PS50901"/>
    </source>
</evidence>
<dbReference type="PANTHER" id="PTHR22683:SF1">
    <property type="entry name" value="TYPE VII SECRETION SYSTEM PROTEIN ESSC"/>
    <property type="match status" value="1"/>
</dbReference>
<protein>
    <submittedName>
        <fullName evidence="13">DNA segregation ATPase FtsK/SpoIIIE, S-DNA-T family</fullName>
    </submittedName>
</protein>
<keyword evidence="4" id="KW-0677">Repeat</keyword>
<dbReference type="Pfam" id="PF01580">
    <property type="entry name" value="FtsK_SpoIIIE"/>
    <property type="match status" value="3"/>
</dbReference>
<dbReference type="NCBIfam" id="TIGR03924">
    <property type="entry name" value="T7SS_EccC_a"/>
    <property type="match status" value="1"/>
</dbReference>
<comment type="subcellular location">
    <subcellularLocation>
        <location evidence="1">Cell membrane</location>
        <topology evidence="1">Multi-pass membrane protein</topology>
    </subcellularLocation>
</comment>
<evidence type="ECO:0000256" key="11">
    <source>
        <dbReference type="SAM" id="Phobius"/>
    </source>
</evidence>
<dbReference type="NCBIfam" id="TIGR03925">
    <property type="entry name" value="T7SS_EccC_b"/>
    <property type="match status" value="1"/>
</dbReference>
<feature type="transmembrane region" description="Helical" evidence="11">
    <location>
        <begin position="69"/>
        <end position="90"/>
    </location>
</feature>
<evidence type="ECO:0000256" key="2">
    <source>
        <dbReference type="ARBA" id="ARBA00022475"/>
    </source>
</evidence>
<feature type="binding site" evidence="9">
    <location>
        <begin position="514"/>
        <end position="521"/>
    </location>
    <ligand>
        <name>ATP</name>
        <dbReference type="ChEBI" id="CHEBI:30616"/>
    </ligand>
</feature>
<dbReference type="InterPro" id="IPR003593">
    <property type="entry name" value="AAA+_ATPase"/>
</dbReference>
<dbReference type="GO" id="GO:0005886">
    <property type="term" value="C:plasma membrane"/>
    <property type="evidence" value="ECO:0007669"/>
    <property type="project" value="UniProtKB-SubCell"/>
</dbReference>
<dbReference type="Gene3D" id="3.40.50.300">
    <property type="entry name" value="P-loop containing nucleotide triphosphate hydrolases"/>
    <property type="match status" value="4"/>
</dbReference>
<name>A0A1H2Z1X6_9PSEU</name>
<dbReference type="SUPFAM" id="SSF52540">
    <property type="entry name" value="P-loop containing nucleoside triphosphate hydrolases"/>
    <property type="match status" value="3"/>
</dbReference>
<sequence>MVLSPIYVTCESRSPVEVFPWSQVFPSGKGNRVSVTLFRRPERQSGPPMPTGELTLQEPPELPEKQSGFSGMITYLPMALSSLAMVMIFLRPGMGGGGEIMYFAMGMMVLAALGMLAANFLRSASERKQQVTGARRDYLRYLGQIRRQVRKTVVEQRHAQTWRHPDPTAAWSLVGTTRLWEVRPEHPDFGEVRIAVGEQQLGTRITEINTKPIEDLEPLSAHALRRFIRAYGTVPDQPVPLYLRAYARVLLRGDADVARAMVRSMIAQLAVLHAPQDLRIVILGRELDHWQWTKWLPHCLHPTETDGAGPVRLVAETAGELEGLLGEEIAGRPYFERDAQVGQGEPYVLVVLDGAHTAPNSRLATSGYRNVTVLDLGAALDWQTDPRTLLMHVSPDNAELVRIGRAGKEDHSPIGRPDALSTLRAESLARLLSPYRLAISTDTTEPLTSDFELTTLLNISDLHGFDVAKLQAQRKSGNARLRVPIGVTGDGTPIELDIKESAQGGQGPHGMLIGATGSGKSELLRTLVLALALTHSSETLNFVLVDFKGGATFLGLDELPHTSAVITNLADEAALVERMKDALHGELIRRQELLRKAGNFSSATEYEKARADGADLDPLPTLFVVVDEFSELLAAHREFMDLFVMIGRLGRSLSVHLLLASQRLDEGRMHQLESHLSYRIGLRTFSAMESRGVLGVPDAHQLPSQPGAGYLKTGVDSLTRFKAAYVSGTYRQARREVRQSVVERQIVPFSTSYIPPRELPVAHEPEEQKDEGGASLLETAVQRLADEGGRPAHTVWLPPLDASPTLEEMLPQLTIDPARGLNTIDAAQRNLQVQVGVIDRPFEQRREPLLADLSAAGGHVFIAGGPQSGKSTLLATLITGLALTRTPREVQFYGLDFGGGTLSSLSGLPHVGGVTGRLDTERMMRTINQVTAVLEDREQRFAQLGVDSMATYRRRRAAGELADEEYGDVFLVVDGWGTIRQDFMDLVPQFALLASRGLNYGIHLIITATRAGEVTGGLRDQLGTRFELRLGDPVESTINMRAAATVPKIPGRGLTEDRAHFLAGLPRLDGAGDTSEGTQELISTIASSWNGQAAPRVKMLPPVLDVAELPAPRGRLQIPLGLSGDDIEPLWHDFTEHPHLIIAGDDSTGKTNLLQHIARSITGQYTPDQARITLVDFRRELFDTVPEEYRLGYAVSKDIVREAVAGSSRAMRERVPGPEISPARLSKRDWWHGPELFFIVDDYDMVSTDPHDNPFVPILDCLAQGHEIGLHVIVARSANGLARTSYDPLLRRMQEVNTPAVLLSCPPSEGPVFHDVRPQKLPTGRAQYITRRKTSLLQTPHLKNPAQGR</sequence>
<accession>A0A1H2Z1X6</accession>
<evidence type="ECO:0000256" key="8">
    <source>
        <dbReference type="ARBA" id="ARBA00023136"/>
    </source>
</evidence>
<feature type="transmembrane region" description="Helical" evidence="11">
    <location>
        <begin position="102"/>
        <end position="121"/>
    </location>
</feature>
<evidence type="ECO:0000256" key="4">
    <source>
        <dbReference type="ARBA" id="ARBA00022737"/>
    </source>
</evidence>
<evidence type="ECO:0000256" key="6">
    <source>
        <dbReference type="ARBA" id="ARBA00022840"/>
    </source>
</evidence>
<keyword evidence="3 11" id="KW-0812">Transmembrane</keyword>
<gene>
    <name evidence="13" type="ORF">SAMN05216215_1007245</name>
</gene>
<dbReference type="PROSITE" id="PS50901">
    <property type="entry name" value="FTSK"/>
    <property type="match status" value="3"/>
</dbReference>
<dbReference type="GO" id="GO:0003677">
    <property type="term" value="F:DNA binding"/>
    <property type="evidence" value="ECO:0007669"/>
    <property type="project" value="InterPro"/>
</dbReference>
<evidence type="ECO:0000256" key="9">
    <source>
        <dbReference type="PROSITE-ProRule" id="PRU00289"/>
    </source>
</evidence>
<keyword evidence="7 11" id="KW-1133">Transmembrane helix</keyword>
<feature type="domain" description="FtsK" evidence="12">
    <location>
        <begin position="1127"/>
        <end position="1311"/>
    </location>
</feature>
<keyword evidence="14" id="KW-1185">Reference proteome</keyword>
<evidence type="ECO:0000256" key="7">
    <source>
        <dbReference type="ARBA" id="ARBA00022989"/>
    </source>
</evidence>
<evidence type="ECO:0000256" key="1">
    <source>
        <dbReference type="ARBA" id="ARBA00004651"/>
    </source>
</evidence>
<keyword evidence="6 9" id="KW-0067">ATP-binding</keyword>
<dbReference type="PANTHER" id="PTHR22683">
    <property type="entry name" value="SPORULATION PROTEIN RELATED"/>
    <property type="match status" value="1"/>
</dbReference>
<evidence type="ECO:0000256" key="10">
    <source>
        <dbReference type="SAM" id="MobiDB-lite"/>
    </source>
</evidence>
<dbReference type="InterPro" id="IPR023837">
    <property type="entry name" value="EccCb-like_Actinobacteria"/>
</dbReference>
<feature type="binding site" evidence="9">
    <location>
        <begin position="864"/>
        <end position="871"/>
    </location>
    <ligand>
        <name>ATP</name>
        <dbReference type="ChEBI" id="CHEBI:30616"/>
    </ligand>
</feature>
<dbReference type="EMBL" id="FNOK01000007">
    <property type="protein sequence ID" value="SDX11356.1"/>
    <property type="molecule type" value="Genomic_DNA"/>
</dbReference>
<reference evidence="14" key="1">
    <citation type="submission" date="2016-10" db="EMBL/GenBank/DDBJ databases">
        <authorList>
            <person name="Varghese N."/>
            <person name="Submissions S."/>
        </authorList>
    </citation>
    <scope>NUCLEOTIDE SEQUENCE [LARGE SCALE GENOMIC DNA]</scope>
    <source>
        <strain evidence="14">CGMCC 4.3530</strain>
    </source>
</reference>
<evidence type="ECO:0000256" key="3">
    <source>
        <dbReference type="ARBA" id="ARBA00022692"/>
    </source>
</evidence>
<keyword evidence="2" id="KW-1003">Cell membrane</keyword>
<dbReference type="Proteomes" id="UP000199529">
    <property type="component" value="Unassembled WGS sequence"/>
</dbReference>